<reference evidence="4" key="1">
    <citation type="submission" date="2018-07" db="EMBL/GenBank/DDBJ databases">
        <title>Genome sequencing of Paracoccus sp. SC2-6.</title>
        <authorList>
            <person name="Heo J."/>
            <person name="Kim S.-J."/>
            <person name="Kwon S.-W."/>
        </authorList>
    </citation>
    <scope>NUCLEOTIDE SEQUENCE [LARGE SCALE GENOMIC DNA]</scope>
    <source>
        <strain evidence="4">SC2-6</strain>
    </source>
</reference>
<dbReference type="OrthoDB" id="7791409at2"/>
<dbReference type="EMBL" id="CP030918">
    <property type="protein sequence ID" value="AXC48892.1"/>
    <property type="molecule type" value="Genomic_DNA"/>
</dbReference>
<gene>
    <name evidence="3" type="ORF">DRW48_03550</name>
</gene>
<feature type="region of interest" description="Disordered" evidence="1">
    <location>
        <begin position="398"/>
        <end position="484"/>
    </location>
</feature>
<dbReference type="Proteomes" id="UP000252023">
    <property type="component" value="Chromosome"/>
</dbReference>
<evidence type="ECO:0000313" key="4">
    <source>
        <dbReference type="Proteomes" id="UP000252023"/>
    </source>
</evidence>
<feature type="compositionally biased region" description="Low complexity" evidence="1">
    <location>
        <begin position="440"/>
        <end position="468"/>
    </location>
</feature>
<dbReference type="Pfam" id="PF09898">
    <property type="entry name" value="DUF2125"/>
    <property type="match status" value="1"/>
</dbReference>
<dbReference type="KEGG" id="pars:DRW48_03550"/>
<evidence type="ECO:0000256" key="2">
    <source>
        <dbReference type="SAM" id="SignalP"/>
    </source>
</evidence>
<feature type="compositionally biased region" description="Low complexity" evidence="1">
    <location>
        <begin position="406"/>
        <end position="428"/>
    </location>
</feature>
<dbReference type="InterPro" id="IPR018666">
    <property type="entry name" value="DUF2125"/>
</dbReference>
<name>A0A344PHN7_9RHOB</name>
<accession>A0A344PHN7</accession>
<keyword evidence="4" id="KW-1185">Reference proteome</keyword>
<evidence type="ECO:0000256" key="1">
    <source>
        <dbReference type="SAM" id="MobiDB-lite"/>
    </source>
</evidence>
<feature type="signal peptide" evidence="2">
    <location>
        <begin position="1"/>
        <end position="22"/>
    </location>
</feature>
<feature type="chain" id="PRO_5016699380" evidence="2">
    <location>
        <begin position="23"/>
        <end position="587"/>
    </location>
</feature>
<dbReference type="RefSeq" id="WP_114075211.1">
    <property type="nucleotide sequence ID" value="NZ_CP030918.1"/>
</dbReference>
<organism evidence="3 4">
    <name type="scientific">Paracoccus suum</name>
    <dbReference type="NCBI Taxonomy" id="2259340"/>
    <lineage>
        <taxon>Bacteria</taxon>
        <taxon>Pseudomonadati</taxon>
        <taxon>Pseudomonadota</taxon>
        <taxon>Alphaproteobacteria</taxon>
        <taxon>Rhodobacterales</taxon>
        <taxon>Paracoccaceae</taxon>
        <taxon>Paracoccus</taxon>
    </lineage>
</organism>
<sequence>MFLRLTSSALAICLVTAPAAFSLTPDEVWDGWVKYYSSMGYKLAEGAREQAGETLTIKDVVLTQDNPTSKINMQLGQLVLQGTGDGGVRTTMPDTIPAHIEVTQDKEKPVLLDLTMKLPGAEILSTGDLDNRTDRMTLPTATLTFDKVELPAESRTMNNVASVTATDMVSETVTRGGTAYTSNSTIAKLDYTLDVAEDPGANAEGDQGSIKGKGSLEKLAVDAEVTLPAGGSIANLEENIAKALNDGLTIKGKLSGGAGTHSFDYTSKPKEGTASNGTVAATVGSLAASFDMAASGIGYKVEGTNSETSITDSQLPAPITYKLDKGAFGVMVPISKSDAPSPFSLTYLVSGLTLGDSLWDLADPAKKLPRTPANIDIDVSGLARVTDDLLDPAVMDKAAGGDESHAATSTETPDATTTEAPDAATPTDKPAEDAAKPETDTSAAPDAATETAPDAATNGATDTTAETASPDDEEPSDNPMPFDPVELTINKFAVDALGAKISAEGALKGAAGGSLKTPVGTLHARMEGINKLIDTLVAMGVVKSEQVQGYRMMLAMFTKTTEGSDVMTSDIEFKEDGSILANGQQIK</sequence>
<dbReference type="AlphaFoldDB" id="A0A344PHN7"/>
<feature type="compositionally biased region" description="Basic and acidic residues" evidence="1">
    <location>
        <begin position="429"/>
        <end position="439"/>
    </location>
</feature>
<evidence type="ECO:0000313" key="3">
    <source>
        <dbReference type="EMBL" id="AXC48892.1"/>
    </source>
</evidence>
<proteinExistence type="predicted"/>
<protein>
    <submittedName>
        <fullName evidence="3">DUF2125 domain-containing protein</fullName>
    </submittedName>
</protein>
<keyword evidence="2" id="KW-0732">Signal</keyword>